<evidence type="ECO:0000313" key="1">
    <source>
        <dbReference type="EnsemblPlants" id="AVESA.00010b.r2.5CG0865610.1.CDS"/>
    </source>
</evidence>
<proteinExistence type="predicted"/>
<dbReference type="EnsemblPlants" id="AVESA.00010b.r2.5CG0865610.1">
    <property type="protein sequence ID" value="AVESA.00010b.r2.5CG0865610.1.CDS"/>
    <property type="gene ID" value="AVESA.00010b.r2.5CG0865610"/>
</dbReference>
<evidence type="ECO:0000313" key="2">
    <source>
        <dbReference type="Proteomes" id="UP001732700"/>
    </source>
</evidence>
<reference evidence="1" key="2">
    <citation type="submission" date="2025-09" db="UniProtKB">
        <authorList>
            <consortium name="EnsemblPlants"/>
        </authorList>
    </citation>
    <scope>IDENTIFICATION</scope>
</reference>
<keyword evidence="2" id="KW-1185">Reference proteome</keyword>
<dbReference type="Proteomes" id="UP001732700">
    <property type="component" value="Chromosome 5C"/>
</dbReference>
<reference evidence="1" key="1">
    <citation type="submission" date="2021-05" db="EMBL/GenBank/DDBJ databases">
        <authorList>
            <person name="Scholz U."/>
            <person name="Mascher M."/>
            <person name="Fiebig A."/>
        </authorList>
    </citation>
    <scope>NUCLEOTIDE SEQUENCE [LARGE SCALE GENOMIC DNA]</scope>
</reference>
<protein>
    <submittedName>
        <fullName evidence="1">Uncharacterized protein</fullName>
    </submittedName>
</protein>
<accession>A0ACD5XWN4</accession>
<name>A0ACD5XWN4_AVESA</name>
<sequence length="675" mass="74874">MIMPVVISFSMLIMPAGISFVMMIMPAGISFVMMIMPGRLLVFSPAHVFVTTTMSCRRLIEVAHETAPKQNHVLLRVFLVPSNSTFAHREDHGCLSGQNREYRLFPSSVDFHRRSWLRREGSPPPPQPRVLPWPLAVDEQAASALAVMAVNSSLHPPQTTFGSRACCHYGKAGGSGGGGLWVECGVALSRYIWKKNHPPGPWRLPLIGNLLHLLTSQPQAALRDLARKHGPVMSLRLGQIDAVVISSPAAAQEVLQEKDLTFASRPRLLAADIILYGYMDISFAPYGAYWRTLRKLCMMELLSPRKVRQLAQVRDSETLSLVRKIGAATSQGGGPVNLGRLLSSCSIGITGKATLGQLCTAELQEQYMPVITTAVTDGGGFSAGDLFPSLWFVDVATGLTRRLWGARRQLDVIFDKMIAECQAQRETKCKSGDEEDLLSVLLRIKDEGKLEIPITTTTIKAILFDMLSGGTETTTSAAEWIMSELMRNPEAMAKAQTEVRQALDGKSPQDHEGHMDKLRYTRMVIKEGLRLNPVLPLLLPRLCQETCDIGGFEITKGTKVIVNAWAIARSPEHWHDAEEFRPERFYDNSVSSDYKGSRFDYLPFGSGRRVCPGDTFGLAVLELIVARLLYYFDWSLPNGMRPDELDMDMIVGSAARRKNQLHLLASPYKRLPAEI</sequence>
<organism evidence="1 2">
    <name type="scientific">Avena sativa</name>
    <name type="common">Oat</name>
    <dbReference type="NCBI Taxonomy" id="4498"/>
    <lineage>
        <taxon>Eukaryota</taxon>
        <taxon>Viridiplantae</taxon>
        <taxon>Streptophyta</taxon>
        <taxon>Embryophyta</taxon>
        <taxon>Tracheophyta</taxon>
        <taxon>Spermatophyta</taxon>
        <taxon>Magnoliopsida</taxon>
        <taxon>Liliopsida</taxon>
        <taxon>Poales</taxon>
        <taxon>Poaceae</taxon>
        <taxon>BOP clade</taxon>
        <taxon>Pooideae</taxon>
        <taxon>Poodae</taxon>
        <taxon>Poeae</taxon>
        <taxon>Poeae Chloroplast Group 1 (Aveneae type)</taxon>
        <taxon>Aveninae</taxon>
        <taxon>Avena</taxon>
    </lineage>
</organism>